<dbReference type="RefSeq" id="WP_209147214.1">
    <property type="nucleotide sequence ID" value="NZ_JAGHKP010000003.1"/>
</dbReference>
<keyword evidence="2" id="KW-1185">Reference proteome</keyword>
<protein>
    <recommendedName>
        <fullName evidence="3">YD repeat-containing protein</fullName>
    </recommendedName>
</protein>
<dbReference type="Proteomes" id="UP000679126">
    <property type="component" value="Unassembled WGS sequence"/>
</dbReference>
<proteinExistence type="predicted"/>
<evidence type="ECO:0000313" key="1">
    <source>
        <dbReference type="EMBL" id="MBO9154094.1"/>
    </source>
</evidence>
<evidence type="ECO:0000313" key="2">
    <source>
        <dbReference type="Proteomes" id="UP000679126"/>
    </source>
</evidence>
<organism evidence="1 2">
    <name type="scientific">Chitinophaga chungangae</name>
    <dbReference type="NCBI Taxonomy" id="2821488"/>
    <lineage>
        <taxon>Bacteria</taxon>
        <taxon>Pseudomonadati</taxon>
        <taxon>Bacteroidota</taxon>
        <taxon>Chitinophagia</taxon>
        <taxon>Chitinophagales</taxon>
        <taxon>Chitinophagaceae</taxon>
        <taxon>Chitinophaga</taxon>
    </lineage>
</organism>
<accession>A0ABS3YHC5</accession>
<evidence type="ECO:0008006" key="3">
    <source>
        <dbReference type="Google" id="ProtNLM"/>
    </source>
</evidence>
<gene>
    <name evidence="1" type="ORF">J7I43_17840</name>
</gene>
<dbReference type="EMBL" id="JAGHKP010000003">
    <property type="protein sequence ID" value="MBO9154094.1"/>
    <property type="molecule type" value="Genomic_DNA"/>
</dbReference>
<comment type="caution">
    <text evidence="1">The sequence shown here is derived from an EMBL/GenBank/DDBJ whole genome shotgun (WGS) entry which is preliminary data.</text>
</comment>
<sequence length="650" mass="72127">MLAKALRVSIAGGGENKIFDFAYVDENRVDPASTMSKEELSIDHWNYYNGAYNTSLVPLQGSDVESVIQNESSISVGYVNNWADRNVVFYNARIFALEKVSYPTGGYTKINYEVAAKGIRVASLEDNDGQNSMFRYYDYGAPGTPYNNPGYGWVDYYLMDCCGPWGAPPGAFPSTRIRTYTSSPYSTNDYFGDLGLFYENVTEFIGTPDGQGGKTTYNFMRTYSGNVFLMEKTVYKYGSTDPVHKETNNYTFEFTRDIDYWRVPEMMGIGVNTGFCNNDLQNRDGCCPSDPQVSYILGEFNCGISGFDCFWVKLSSKTVFDGQLTRTIMYGYKDVVPATGLPRLTAPVSSEETSSNGQLRKTLMYYPGDTDPDNASITLGLPQMWQQYTANYKHMLAPVLKSATYQGTKLVSTEKTEYTYDAVNDMVLKTGYEFLPTGSTMGKTRYDFSFDNRGRVLNALKDSGERQAYIWSADRLRIIGSATNAAASQIAYTSFESDGLGGWSLGSNPVIAGTGGITGAKVLNGSITKSLPLGNYILHVWSTGNTWVNNVLLTQAPTLQVAGWKCYVVELSSVANVEVRGGNIDEIKIYPKGSELVTFVYDPGKGMIAQGGANGSLIYYEYDAFDRLKLIRDQDGKILKQFDYQYNVNP</sequence>
<name>A0ABS3YHC5_9BACT</name>
<reference evidence="2" key="1">
    <citation type="submission" date="2021-03" db="EMBL/GenBank/DDBJ databases">
        <title>Assistant Professor.</title>
        <authorList>
            <person name="Huq M.A."/>
        </authorList>
    </citation>
    <scope>NUCLEOTIDE SEQUENCE [LARGE SCALE GENOMIC DNA]</scope>
    <source>
        <strain evidence="2">MAH-28</strain>
    </source>
</reference>